<keyword evidence="9" id="KW-1185">Reference proteome</keyword>
<dbReference type="GO" id="GO:0005524">
    <property type="term" value="F:ATP binding"/>
    <property type="evidence" value="ECO:0007669"/>
    <property type="project" value="UniProtKB-KW"/>
</dbReference>
<feature type="domain" description="ABC transporter" evidence="7">
    <location>
        <begin position="4"/>
        <end position="242"/>
    </location>
</feature>
<dbReference type="PANTHER" id="PTHR43790">
    <property type="entry name" value="CARBOHYDRATE TRANSPORT ATP-BINDING PROTEIN MG119-RELATED"/>
    <property type="match status" value="1"/>
</dbReference>
<evidence type="ECO:0000256" key="1">
    <source>
        <dbReference type="ARBA" id="ARBA00005417"/>
    </source>
</evidence>
<evidence type="ECO:0000259" key="7">
    <source>
        <dbReference type="PROSITE" id="PS50893"/>
    </source>
</evidence>
<sequence>MPRLAVSHIAKSYDGNPAVRDISFEVAAGRVLALCGENGAGKSTLMKVLSGATRLDSGEILLDGKAVAIGGPSDAMALGICTVYQELSLLPHLSVAENMLLGSMPTRALPFVVDWPQANRIAARVLADFGFPEIDPAALVSSLSVARQQIVEIAKALVAEPQILILDEPTAVISAAEATKLFDKVRSLAASGTTVLYISHRLEEIYAIADEIVVLKDGRSVLAGPAAELDQGRLIHAMVGRPLSAIFPDRKGEAGKPVLEVENLALGDVFEDVSFSVRAGEIVGMFGLVGSGRTEIAKAIFGARPADGGTVRLNGVAADFATPFHAVHAHVAMLTEDRQGDGLALDASVIDNAGLASFPRYAPNGVIDGAKRRQLVGTKIRELSIRLADPAQPVRQLSGGNQQKVVLAKWLLVENIQLFIFDEPTRGIDIATKVEIYQMIRDLADSGVAVLLISSEMPEVLGMADRLLVVRDGRIVAEFVREAFRPETVFAHAAGLASQDARPEQLH</sequence>
<keyword evidence="2" id="KW-0813">Transport</keyword>
<dbReference type="PROSITE" id="PS50893">
    <property type="entry name" value="ABC_TRANSPORTER_2"/>
    <property type="match status" value="2"/>
</dbReference>
<keyword evidence="3" id="KW-0762">Sugar transport</keyword>
<dbReference type="Proteomes" id="UP001153050">
    <property type="component" value="Unassembled WGS sequence"/>
</dbReference>
<evidence type="ECO:0000256" key="2">
    <source>
        <dbReference type="ARBA" id="ARBA00022448"/>
    </source>
</evidence>
<dbReference type="InterPro" id="IPR017871">
    <property type="entry name" value="ABC_transporter-like_CS"/>
</dbReference>
<dbReference type="Gene3D" id="3.40.50.300">
    <property type="entry name" value="P-loop containing nucleotide triphosphate hydrolases"/>
    <property type="match status" value="2"/>
</dbReference>
<protein>
    <submittedName>
        <fullName evidence="8">Ribose import ATP-binding protein RbsA</fullName>
    </submittedName>
</protein>
<dbReference type="RefSeq" id="WP_254020687.1">
    <property type="nucleotide sequence ID" value="NZ_CAKXZT010000148.1"/>
</dbReference>
<evidence type="ECO:0000256" key="6">
    <source>
        <dbReference type="ARBA" id="ARBA00022840"/>
    </source>
</evidence>
<dbReference type="InterPro" id="IPR050107">
    <property type="entry name" value="ABC_carbohydrate_import_ATPase"/>
</dbReference>
<dbReference type="SUPFAM" id="SSF52540">
    <property type="entry name" value="P-loop containing nucleoside triphosphate hydrolases"/>
    <property type="match status" value="2"/>
</dbReference>
<evidence type="ECO:0000256" key="4">
    <source>
        <dbReference type="ARBA" id="ARBA00022737"/>
    </source>
</evidence>
<keyword evidence="6 8" id="KW-0067">ATP-binding</keyword>
<dbReference type="PROSITE" id="PS00211">
    <property type="entry name" value="ABC_TRANSPORTER_1"/>
    <property type="match status" value="1"/>
</dbReference>
<dbReference type="InterPro" id="IPR027417">
    <property type="entry name" value="P-loop_NTPase"/>
</dbReference>
<dbReference type="CDD" id="cd03216">
    <property type="entry name" value="ABC_Carb_Monos_I"/>
    <property type="match status" value="1"/>
</dbReference>
<dbReference type="InterPro" id="IPR003439">
    <property type="entry name" value="ABC_transporter-like_ATP-bd"/>
</dbReference>
<evidence type="ECO:0000313" key="8">
    <source>
        <dbReference type="EMBL" id="CAH2406116.1"/>
    </source>
</evidence>
<feature type="domain" description="ABC transporter" evidence="7">
    <location>
        <begin position="253"/>
        <end position="497"/>
    </location>
</feature>
<evidence type="ECO:0000256" key="5">
    <source>
        <dbReference type="ARBA" id="ARBA00022741"/>
    </source>
</evidence>
<dbReference type="EMBL" id="CAKXZT010000148">
    <property type="protein sequence ID" value="CAH2406116.1"/>
    <property type="molecule type" value="Genomic_DNA"/>
</dbReference>
<dbReference type="InterPro" id="IPR003593">
    <property type="entry name" value="AAA+_ATPase"/>
</dbReference>
<dbReference type="PANTHER" id="PTHR43790:SF9">
    <property type="entry name" value="GALACTOFURANOSE TRANSPORTER ATP-BINDING PROTEIN YTFR"/>
    <property type="match status" value="1"/>
</dbReference>
<proteinExistence type="inferred from homology"/>
<dbReference type="Pfam" id="PF00005">
    <property type="entry name" value="ABC_tran"/>
    <property type="match status" value="2"/>
</dbReference>
<keyword evidence="5" id="KW-0547">Nucleotide-binding</keyword>
<dbReference type="CDD" id="cd03215">
    <property type="entry name" value="ABC_Carb_Monos_II"/>
    <property type="match status" value="1"/>
</dbReference>
<comment type="caution">
    <text evidence="8">The sequence shown here is derived from an EMBL/GenBank/DDBJ whole genome shotgun (WGS) entry which is preliminary data.</text>
</comment>
<dbReference type="SMART" id="SM00382">
    <property type="entry name" value="AAA"/>
    <property type="match status" value="2"/>
</dbReference>
<gene>
    <name evidence="8" type="primary">rbsA</name>
    <name evidence="8" type="ORF">MES5069_510044</name>
</gene>
<evidence type="ECO:0000256" key="3">
    <source>
        <dbReference type="ARBA" id="ARBA00022597"/>
    </source>
</evidence>
<name>A0ABN8K759_9HYPH</name>
<organism evidence="8 9">
    <name type="scientific">Mesorhizobium escarrei</name>
    <dbReference type="NCBI Taxonomy" id="666018"/>
    <lineage>
        <taxon>Bacteria</taxon>
        <taxon>Pseudomonadati</taxon>
        <taxon>Pseudomonadota</taxon>
        <taxon>Alphaproteobacteria</taxon>
        <taxon>Hyphomicrobiales</taxon>
        <taxon>Phyllobacteriaceae</taxon>
        <taxon>Mesorhizobium</taxon>
    </lineage>
</organism>
<keyword evidence="4" id="KW-0677">Repeat</keyword>
<accession>A0ABN8K759</accession>
<comment type="similarity">
    <text evidence="1">Belongs to the ABC transporter superfamily.</text>
</comment>
<evidence type="ECO:0000313" key="9">
    <source>
        <dbReference type="Proteomes" id="UP001153050"/>
    </source>
</evidence>
<reference evidence="8 9" key="1">
    <citation type="submission" date="2022-03" db="EMBL/GenBank/DDBJ databases">
        <authorList>
            <person name="Brunel B."/>
        </authorList>
    </citation>
    <scope>NUCLEOTIDE SEQUENCE [LARGE SCALE GENOMIC DNA]</scope>
    <source>
        <strain evidence="8">STM5069sample</strain>
    </source>
</reference>